<dbReference type="Proteomes" id="UP000266861">
    <property type="component" value="Unassembled WGS sequence"/>
</dbReference>
<accession>A0A397HFE2</accession>
<name>A0A397HFE2_9GLOM</name>
<keyword evidence="3" id="KW-1185">Reference proteome</keyword>
<evidence type="ECO:0000256" key="1">
    <source>
        <dbReference type="SAM" id="MobiDB-lite"/>
    </source>
</evidence>
<evidence type="ECO:0000313" key="2">
    <source>
        <dbReference type="EMBL" id="RHZ59140.1"/>
    </source>
</evidence>
<organism evidence="2 3">
    <name type="scientific">Diversispora epigaea</name>
    <dbReference type="NCBI Taxonomy" id="1348612"/>
    <lineage>
        <taxon>Eukaryota</taxon>
        <taxon>Fungi</taxon>
        <taxon>Fungi incertae sedis</taxon>
        <taxon>Mucoromycota</taxon>
        <taxon>Glomeromycotina</taxon>
        <taxon>Glomeromycetes</taxon>
        <taxon>Diversisporales</taxon>
        <taxon>Diversisporaceae</taxon>
        <taxon>Diversispora</taxon>
    </lineage>
</organism>
<feature type="compositionally biased region" description="Acidic residues" evidence="1">
    <location>
        <begin position="33"/>
        <end position="46"/>
    </location>
</feature>
<dbReference type="EMBL" id="PQFF01000331">
    <property type="protein sequence ID" value="RHZ59140.1"/>
    <property type="molecule type" value="Genomic_DNA"/>
</dbReference>
<sequence>MYKKILKKLKRMEKDKEIKEFGEMKETRKMEEIGETEGLEELEESEEKEKPIYSQLWLHGSKEKTSEENRKEKPIYSQLWLHGSKEKTSEENRRTICSQRNYNAIKKEKEAIYPQLQFQRSKERRQVRKNYKIAFRTIQFIVIPRFYGKKKPDTHNYSSTKIRKEGKLGKKNKLYITITISQKLGKKASEEKRSQVPAITAPQK</sequence>
<comment type="caution">
    <text evidence="2">The sequence shown here is derived from an EMBL/GenBank/DDBJ whole genome shotgun (WGS) entry which is preliminary data.</text>
</comment>
<evidence type="ECO:0000313" key="3">
    <source>
        <dbReference type="Proteomes" id="UP000266861"/>
    </source>
</evidence>
<dbReference type="AlphaFoldDB" id="A0A397HFE2"/>
<protein>
    <submittedName>
        <fullName evidence="2">Uncharacterized protein</fullName>
    </submittedName>
</protein>
<feature type="region of interest" description="Disordered" evidence="1">
    <location>
        <begin position="29"/>
        <end position="51"/>
    </location>
</feature>
<feature type="region of interest" description="Disordered" evidence="1">
    <location>
        <begin position="184"/>
        <end position="204"/>
    </location>
</feature>
<proteinExistence type="predicted"/>
<gene>
    <name evidence="2" type="ORF">Glove_365g251</name>
</gene>
<reference evidence="2 3" key="1">
    <citation type="submission" date="2018-08" db="EMBL/GenBank/DDBJ databases">
        <title>Genome and evolution of the arbuscular mycorrhizal fungus Diversispora epigaea (formerly Glomus versiforme) and its bacterial endosymbionts.</title>
        <authorList>
            <person name="Sun X."/>
            <person name="Fei Z."/>
            <person name="Harrison M."/>
        </authorList>
    </citation>
    <scope>NUCLEOTIDE SEQUENCE [LARGE SCALE GENOMIC DNA]</scope>
    <source>
        <strain evidence="2 3">IT104</strain>
    </source>
</reference>